<evidence type="ECO:0000256" key="1">
    <source>
        <dbReference type="ARBA" id="ARBA00004651"/>
    </source>
</evidence>
<dbReference type="KEGG" id="pcl:Pcal_0708"/>
<dbReference type="HOGENOM" id="CLU_104651_0_0_2"/>
<dbReference type="GO" id="GO:0006865">
    <property type="term" value="P:amino acid transport"/>
    <property type="evidence" value="ECO:0007669"/>
    <property type="project" value="InterPro"/>
</dbReference>
<dbReference type="PANTHER" id="PTHR38825:SF1">
    <property type="entry name" value="TRANSPORTER, LYSE FAMILY"/>
    <property type="match status" value="1"/>
</dbReference>
<evidence type="ECO:0000256" key="3">
    <source>
        <dbReference type="ARBA" id="ARBA00022692"/>
    </source>
</evidence>
<accession>A3MU17</accession>
<keyword evidence="5 6" id="KW-0472">Membrane</keyword>
<keyword evidence="2" id="KW-1003">Cell membrane</keyword>
<dbReference type="AlphaFoldDB" id="A3MU17"/>
<evidence type="ECO:0000256" key="6">
    <source>
        <dbReference type="SAM" id="Phobius"/>
    </source>
</evidence>
<dbReference type="eggNOG" id="arCOG01947">
    <property type="taxonomic scope" value="Archaea"/>
</dbReference>
<dbReference type="RefSeq" id="WP_011849392.1">
    <property type="nucleotide sequence ID" value="NC_009073.1"/>
</dbReference>
<feature type="transmembrane region" description="Helical" evidence="6">
    <location>
        <begin position="42"/>
        <end position="70"/>
    </location>
</feature>
<feature type="transmembrane region" description="Helical" evidence="6">
    <location>
        <begin position="168"/>
        <end position="186"/>
    </location>
</feature>
<dbReference type="Proteomes" id="UP000001431">
    <property type="component" value="Chromosome"/>
</dbReference>
<evidence type="ECO:0000256" key="4">
    <source>
        <dbReference type="ARBA" id="ARBA00022989"/>
    </source>
</evidence>
<evidence type="ECO:0000313" key="8">
    <source>
        <dbReference type="Proteomes" id="UP000001431"/>
    </source>
</evidence>
<feature type="transmembrane region" description="Helical" evidence="6">
    <location>
        <begin position="77"/>
        <end position="97"/>
    </location>
</feature>
<evidence type="ECO:0000256" key="5">
    <source>
        <dbReference type="ARBA" id="ARBA00023136"/>
    </source>
</evidence>
<organism evidence="7 8">
    <name type="scientific">Pyrobaculum calidifontis (strain DSM 21063 / JCM 11548 / VA1)</name>
    <dbReference type="NCBI Taxonomy" id="410359"/>
    <lineage>
        <taxon>Archaea</taxon>
        <taxon>Thermoproteota</taxon>
        <taxon>Thermoprotei</taxon>
        <taxon>Thermoproteales</taxon>
        <taxon>Thermoproteaceae</taxon>
        <taxon>Pyrobaculum</taxon>
    </lineage>
</organism>
<dbReference type="GO" id="GO:0005886">
    <property type="term" value="C:plasma membrane"/>
    <property type="evidence" value="ECO:0007669"/>
    <property type="project" value="UniProtKB-SubCell"/>
</dbReference>
<sequence>MSLATVVIETLMITPSGALSPGPLTTATAVLGARAKTPASGAAAGLGVALGHMAFELPYVLAIAALYGAISDVVKSLTPYLAAVSIAFIAFFAYLTARDGLAALKGAIRVGQISVTRGPVATGVIFTGLNPYFLLWWLTVGLPLVQDAYALGAVGLATMYSAHVWIDYAWLAVVGALGGGAGKVLGARGYGYLLLALAAMLAVFGLNIALKTYLGVSLL</sequence>
<dbReference type="STRING" id="410359.Pcal_0708"/>
<protein>
    <submittedName>
        <fullName evidence="7">Lysine exporter protein (LYSE/YGGA)</fullName>
    </submittedName>
</protein>
<dbReference type="GeneID" id="4908199"/>
<feature type="transmembrane region" description="Helical" evidence="6">
    <location>
        <begin position="192"/>
        <end position="210"/>
    </location>
</feature>
<evidence type="ECO:0000256" key="2">
    <source>
        <dbReference type="ARBA" id="ARBA00022475"/>
    </source>
</evidence>
<gene>
    <name evidence="7" type="ordered locus">Pcal_0708</name>
</gene>
<dbReference type="EMBL" id="CP000561">
    <property type="protein sequence ID" value="ABO08134.1"/>
    <property type="molecule type" value="Genomic_DNA"/>
</dbReference>
<proteinExistence type="predicted"/>
<reference evidence="7" key="1">
    <citation type="submission" date="2007-02" db="EMBL/GenBank/DDBJ databases">
        <title>Complete sequence of Pyrobaculum calidifontis JCM 11548.</title>
        <authorList>
            <consortium name="US DOE Joint Genome Institute"/>
            <person name="Copeland A."/>
            <person name="Lucas S."/>
            <person name="Lapidus A."/>
            <person name="Barry K."/>
            <person name="Glavina del Rio T."/>
            <person name="Dalin E."/>
            <person name="Tice H."/>
            <person name="Pitluck S."/>
            <person name="Chain P."/>
            <person name="Malfatti S."/>
            <person name="Shin M."/>
            <person name="Vergez L."/>
            <person name="Schmutz J."/>
            <person name="Larimer F."/>
            <person name="Land M."/>
            <person name="Hauser L."/>
            <person name="Kyrpides N."/>
            <person name="Mikhailova N."/>
            <person name="Cozen A.E."/>
            <person name="Fitz-Gibbon S.T."/>
            <person name="House C.H."/>
            <person name="Saltikov C."/>
            <person name="Lowe T.M."/>
            <person name="Richardson P."/>
        </authorList>
    </citation>
    <scope>NUCLEOTIDE SEQUENCE [LARGE SCALE GENOMIC DNA]</scope>
    <source>
        <strain evidence="7">JCM 11548</strain>
    </source>
</reference>
<keyword evidence="4 6" id="KW-1133">Transmembrane helix</keyword>
<keyword evidence="3 6" id="KW-0812">Transmembrane</keyword>
<dbReference type="InterPro" id="IPR001123">
    <property type="entry name" value="LeuE-type"/>
</dbReference>
<dbReference type="OrthoDB" id="121309at2157"/>
<comment type="subcellular location">
    <subcellularLocation>
        <location evidence="1">Cell membrane</location>
        <topology evidence="1">Multi-pass membrane protein</topology>
    </subcellularLocation>
</comment>
<name>A3MU17_PYRCJ</name>
<dbReference type="Pfam" id="PF01810">
    <property type="entry name" value="LysE"/>
    <property type="match status" value="1"/>
</dbReference>
<keyword evidence="8" id="KW-1185">Reference proteome</keyword>
<dbReference type="PANTHER" id="PTHR38825">
    <property type="entry name" value="LYSINE EXPORTER PROTEIN (LYSE/YGGA)"/>
    <property type="match status" value="1"/>
</dbReference>
<evidence type="ECO:0000313" key="7">
    <source>
        <dbReference type="EMBL" id="ABO08134.1"/>
    </source>
</evidence>